<keyword evidence="2" id="KW-0732">Signal</keyword>
<dbReference type="RefSeq" id="WP_089123640.1">
    <property type="nucleotide sequence ID" value="NZ_BSPV01000008.1"/>
</dbReference>
<organism evidence="3 4">
    <name type="scientific">Vibrio algivorus</name>
    <dbReference type="NCBI Taxonomy" id="1667024"/>
    <lineage>
        <taxon>Bacteria</taxon>
        <taxon>Pseudomonadati</taxon>
        <taxon>Pseudomonadota</taxon>
        <taxon>Gammaproteobacteria</taxon>
        <taxon>Vibrionales</taxon>
        <taxon>Vibrionaceae</taxon>
        <taxon>Vibrio</taxon>
    </lineage>
</organism>
<accession>A0ABQ6ERS5</accession>
<proteinExistence type="predicted"/>
<reference evidence="4" key="1">
    <citation type="journal article" date="2019" name="Int. J. Syst. Evol. Microbiol.">
        <title>The Global Catalogue of Microorganisms (GCM) 10K type strain sequencing project: providing services to taxonomists for standard genome sequencing and annotation.</title>
        <authorList>
            <consortium name="The Broad Institute Genomics Platform"/>
            <consortium name="The Broad Institute Genome Sequencing Center for Infectious Disease"/>
            <person name="Wu L."/>
            <person name="Ma J."/>
        </authorList>
    </citation>
    <scope>NUCLEOTIDE SEQUENCE [LARGE SCALE GENOMIC DNA]</scope>
    <source>
        <strain evidence="4">NBRC 111146</strain>
    </source>
</reference>
<name>A0ABQ6ERS5_9VIBR</name>
<evidence type="ECO:0000256" key="1">
    <source>
        <dbReference type="SAM" id="MobiDB-lite"/>
    </source>
</evidence>
<comment type="caution">
    <text evidence="3">The sequence shown here is derived from an EMBL/GenBank/DDBJ whole genome shotgun (WGS) entry which is preliminary data.</text>
</comment>
<sequence length="386" mass="40325">MKLKPIVPLMSLIFAATLTGCNLDGSSRDSDSSSGGDSSGGGSVVETSPLAGGYWEIGSDGTATLSNKATTYAAGDDLPNVYTFINGAQFYYDDDATPGTYTVIEGKYTDDLDAGTFSFTYYGTAPSGEDVTGSYTVTDGVLTIDGGNAGILTGSNHKDDTTVTTAVTAANESQGIVVPNQSARIIDTNLGGTTDDNGELRVKFSDSAIDINPISEGAVKVDILQKLQTVDIGTNDVDNSINIVMYGSNTSNGNQRGEIILTSGGDVKYRKKDKNQETVGTYTRGEKLSIEATWSAGDFSFTINGVDYTAGTDTPESGEVTVVTIKLGNSSKYSEDEVLIDNLQILSGSTVEFSDDFESYSSGEVLGDGENDPYSSSSAEATVVAE</sequence>
<feature type="chain" id="PRO_5045239784" evidence="2">
    <location>
        <begin position="21"/>
        <end position="386"/>
    </location>
</feature>
<evidence type="ECO:0000256" key="2">
    <source>
        <dbReference type="SAM" id="SignalP"/>
    </source>
</evidence>
<protein>
    <submittedName>
        <fullName evidence="3">Uncharacterized protein</fullName>
    </submittedName>
</protein>
<gene>
    <name evidence="3" type="ORF">GCM10007931_22500</name>
</gene>
<dbReference type="PROSITE" id="PS51257">
    <property type="entry name" value="PROKAR_LIPOPROTEIN"/>
    <property type="match status" value="1"/>
</dbReference>
<evidence type="ECO:0000313" key="4">
    <source>
        <dbReference type="Proteomes" id="UP001157156"/>
    </source>
</evidence>
<feature type="signal peptide" evidence="2">
    <location>
        <begin position="1"/>
        <end position="20"/>
    </location>
</feature>
<feature type="region of interest" description="Disordered" evidence="1">
    <location>
        <begin position="361"/>
        <end position="386"/>
    </location>
</feature>
<dbReference type="EMBL" id="BSPV01000008">
    <property type="protein sequence ID" value="GLT15275.1"/>
    <property type="molecule type" value="Genomic_DNA"/>
</dbReference>
<evidence type="ECO:0000313" key="3">
    <source>
        <dbReference type="EMBL" id="GLT15275.1"/>
    </source>
</evidence>
<keyword evidence="4" id="KW-1185">Reference proteome</keyword>
<dbReference type="Proteomes" id="UP001157156">
    <property type="component" value="Unassembled WGS sequence"/>
</dbReference>